<dbReference type="Pfam" id="PF02777">
    <property type="entry name" value="Sod_Fe_C"/>
    <property type="match status" value="1"/>
</dbReference>
<dbReference type="Gene3D" id="1.10.287.990">
    <property type="entry name" value="Fe,Mn superoxide dismutase (SOD) domain"/>
    <property type="match status" value="1"/>
</dbReference>
<dbReference type="InterPro" id="IPR019833">
    <property type="entry name" value="Mn/Fe_SOD_BS"/>
</dbReference>
<gene>
    <name evidence="8" type="ORF">IQ276_18655</name>
</gene>
<name>A0A8J6ZN55_DESMC</name>
<keyword evidence="5" id="KW-0560">Oxidoreductase</keyword>
<dbReference type="InterPro" id="IPR019832">
    <property type="entry name" value="Mn/Fe_SOD_C"/>
</dbReference>
<dbReference type="EMBL" id="JADEXS010000259">
    <property type="protein sequence ID" value="MBE9024369.1"/>
    <property type="molecule type" value="Genomic_DNA"/>
</dbReference>
<dbReference type="RefSeq" id="WP_193918700.1">
    <property type="nucleotide sequence ID" value="NZ_JADEXS020000001.1"/>
</dbReference>
<dbReference type="FunFam" id="1.10.287.990:FF:000001">
    <property type="entry name" value="Superoxide dismutase"/>
    <property type="match status" value="1"/>
</dbReference>
<evidence type="ECO:0000259" key="6">
    <source>
        <dbReference type="Pfam" id="PF00081"/>
    </source>
</evidence>
<evidence type="ECO:0000256" key="1">
    <source>
        <dbReference type="ARBA" id="ARBA00008714"/>
    </source>
</evidence>
<comment type="caution">
    <text evidence="8">The sequence shown here is derived from an EMBL/GenBank/DDBJ whole genome shotgun (WGS) entry which is preliminary data.</text>
</comment>
<dbReference type="InterPro" id="IPR001189">
    <property type="entry name" value="Mn/Fe_SOD"/>
</dbReference>
<accession>A0A8J6ZN55</accession>
<dbReference type="SUPFAM" id="SSF46609">
    <property type="entry name" value="Fe,Mn superoxide dismutase (SOD), N-terminal domain"/>
    <property type="match status" value="1"/>
</dbReference>
<keyword evidence="9" id="KW-1185">Reference proteome</keyword>
<dbReference type="Gene3D" id="3.55.40.20">
    <property type="entry name" value="Iron/manganese superoxide dismutase, C-terminal domain"/>
    <property type="match status" value="1"/>
</dbReference>
<dbReference type="GO" id="GO:0046872">
    <property type="term" value="F:metal ion binding"/>
    <property type="evidence" value="ECO:0007669"/>
    <property type="project" value="UniProtKB-KW"/>
</dbReference>
<dbReference type="InterPro" id="IPR036314">
    <property type="entry name" value="SOD_C_sf"/>
</dbReference>
<evidence type="ECO:0000256" key="4">
    <source>
        <dbReference type="ARBA" id="ARBA00022723"/>
    </source>
</evidence>
<evidence type="ECO:0000313" key="8">
    <source>
        <dbReference type="EMBL" id="MBE9024369.1"/>
    </source>
</evidence>
<dbReference type="AlphaFoldDB" id="A0A8J6ZN55"/>
<dbReference type="SUPFAM" id="SSF54719">
    <property type="entry name" value="Fe,Mn superoxide dismutase (SOD), C-terminal domain"/>
    <property type="match status" value="1"/>
</dbReference>
<evidence type="ECO:0000259" key="7">
    <source>
        <dbReference type="Pfam" id="PF02777"/>
    </source>
</evidence>
<evidence type="ECO:0000256" key="2">
    <source>
        <dbReference type="ARBA" id="ARBA00011738"/>
    </source>
</evidence>
<protein>
    <recommendedName>
        <fullName evidence="3">superoxide dismutase</fullName>
        <ecNumber evidence="3">1.15.1.1</ecNumber>
    </recommendedName>
</protein>
<feature type="domain" description="Manganese/iron superoxide dismutase C-terminal" evidence="7">
    <location>
        <begin position="156"/>
        <end position="257"/>
    </location>
</feature>
<dbReference type="InterPro" id="IPR036324">
    <property type="entry name" value="Mn/Fe_SOD_N_sf"/>
</dbReference>
<evidence type="ECO:0000256" key="3">
    <source>
        <dbReference type="ARBA" id="ARBA00012682"/>
    </source>
</evidence>
<comment type="similarity">
    <text evidence="1">Belongs to the iron/manganese superoxide dismutase family.</text>
</comment>
<dbReference type="FunFam" id="3.55.40.20:FF:000001">
    <property type="entry name" value="Superoxide dismutase"/>
    <property type="match status" value="1"/>
</dbReference>
<dbReference type="PRINTS" id="PR01703">
    <property type="entry name" value="MNSODISMTASE"/>
</dbReference>
<dbReference type="InterPro" id="IPR019831">
    <property type="entry name" value="Mn/Fe_SOD_N"/>
</dbReference>
<keyword evidence="4" id="KW-0479">Metal-binding</keyword>
<proteinExistence type="inferred from homology"/>
<dbReference type="PROSITE" id="PS00088">
    <property type="entry name" value="SOD_MN"/>
    <property type="match status" value="1"/>
</dbReference>
<evidence type="ECO:0000256" key="5">
    <source>
        <dbReference type="ARBA" id="ARBA00023002"/>
    </source>
</evidence>
<comment type="subunit">
    <text evidence="2">Homodimer.</text>
</comment>
<sequence>MIRFLRETIIFFITTIVLAILIISYNPVPIAEAQPSTTTPTTTNRSLLSVAYPNRALSASPAQLPPLPYGYGALAKAIDAETMKLHHDAHHASYVNNLNDALKQYPDLQKRSVESLLVDLNSVPENIRTKVRNNAGGHLNHTIFWQLMSPQGGGQPTGSIAQEINQTFGSFDAFKKQFNAAGAARFGSGWVWLARNPQNQLQIVTTANQDNPIMDGLYPILGNDVWEHAYYLKYRNRRADYLNNWWNVVNWPQINRRAQLSSKQ</sequence>
<dbReference type="Pfam" id="PF00081">
    <property type="entry name" value="Sod_Fe_N"/>
    <property type="match status" value="1"/>
</dbReference>
<dbReference type="Proteomes" id="UP000622533">
    <property type="component" value="Unassembled WGS sequence"/>
</dbReference>
<dbReference type="GO" id="GO:0005737">
    <property type="term" value="C:cytoplasm"/>
    <property type="evidence" value="ECO:0007669"/>
    <property type="project" value="TreeGrafter"/>
</dbReference>
<dbReference type="PANTHER" id="PTHR43595:SF2">
    <property type="entry name" value="SMALL RIBOSOMAL SUBUNIT PROTEIN MS42"/>
    <property type="match status" value="1"/>
</dbReference>
<feature type="domain" description="Manganese/iron superoxide dismutase N-terminal" evidence="6">
    <location>
        <begin position="63"/>
        <end position="149"/>
    </location>
</feature>
<organism evidence="8 9">
    <name type="scientific">Desmonostoc muscorum LEGE 12446</name>
    <dbReference type="NCBI Taxonomy" id="1828758"/>
    <lineage>
        <taxon>Bacteria</taxon>
        <taxon>Bacillati</taxon>
        <taxon>Cyanobacteriota</taxon>
        <taxon>Cyanophyceae</taxon>
        <taxon>Nostocales</taxon>
        <taxon>Nostocaceae</taxon>
        <taxon>Desmonostoc</taxon>
    </lineage>
</organism>
<reference evidence="8" key="1">
    <citation type="submission" date="2020-10" db="EMBL/GenBank/DDBJ databases">
        <authorList>
            <person name="Castelo-Branco R."/>
            <person name="Eusebio N."/>
            <person name="Adriana R."/>
            <person name="Vieira A."/>
            <person name="Brugerolle De Fraissinette N."/>
            <person name="Rezende De Castro R."/>
            <person name="Schneider M.P."/>
            <person name="Vasconcelos V."/>
            <person name="Leao P.N."/>
        </authorList>
    </citation>
    <scope>NUCLEOTIDE SEQUENCE</scope>
    <source>
        <strain evidence="8">LEGE 12446</strain>
    </source>
</reference>
<dbReference type="GO" id="GO:0004784">
    <property type="term" value="F:superoxide dismutase activity"/>
    <property type="evidence" value="ECO:0007669"/>
    <property type="project" value="UniProtKB-EC"/>
</dbReference>
<dbReference type="PANTHER" id="PTHR43595">
    <property type="entry name" value="37S RIBOSOMAL PROTEIN S26, MITOCHONDRIAL"/>
    <property type="match status" value="1"/>
</dbReference>
<evidence type="ECO:0000313" key="9">
    <source>
        <dbReference type="Proteomes" id="UP000622533"/>
    </source>
</evidence>
<dbReference type="EC" id="1.15.1.1" evidence="3"/>